<evidence type="ECO:0000313" key="3">
    <source>
        <dbReference type="Proteomes" id="UP001597497"/>
    </source>
</evidence>
<keyword evidence="1" id="KW-0812">Transmembrane</keyword>
<evidence type="ECO:0000256" key="1">
    <source>
        <dbReference type="SAM" id="Phobius"/>
    </source>
</evidence>
<sequence>MNRILEKSIMVEKKQAFFILLIFIAIIAGGGVAVFLGYFEGGGSRVLSIPVRTLAIEAES</sequence>
<keyword evidence="1" id="KW-1133">Transmembrane helix</keyword>
<organism evidence="2 3">
    <name type="scientific">Marinicrinis sediminis</name>
    <dbReference type="NCBI Taxonomy" id="1652465"/>
    <lineage>
        <taxon>Bacteria</taxon>
        <taxon>Bacillati</taxon>
        <taxon>Bacillota</taxon>
        <taxon>Bacilli</taxon>
        <taxon>Bacillales</taxon>
        <taxon>Paenibacillaceae</taxon>
    </lineage>
</organism>
<protein>
    <submittedName>
        <fullName evidence="2">Uncharacterized protein</fullName>
    </submittedName>
</protein>
<comment type="caution">
    <text evidence="2">The sequence shown here is derived from an EMBL/GenBank/DDBJ whole genome shotgun (WGS) entry which is preliminary data.</text>
</comment>
<dbReference type="Proteomes" id="UP001597497">
    <property type="component" value="Unassembled WGS sequence"/>
</dbReference>
<name>A0ABW5RA53_9BACL</name>
<gene>
    <name evidence="2" type="ORF">ACFSUC_07600</name>
</gene>
<keyword evidence="1" id="KW-0472">Membrane</keyword>
<proteinExistence type="predicted"/>
<feature type="transmembrane region" description="Helical" evidence="1">
    <location>
        <begin position="16"/>
        <end position="39"/>
    </location>
</feature>
<dbReference type="EMBL" id="JBHUMM010000011">
    <property type="protein sequence ID" value="MFD2671469.1"/>
    <property type="molecule type" value="Genomic_DNA"/>
</dbReference>
<dbReference type="RefSeq" id="WP_379928942.1">
    <property type="nucleotide sequence ID" value="NZ_JBHUMM010000011.1"/>
</dbReference>
<reference evidence="3" key="1">
    <citation type="journal article" date="2019" name="Int. J. Syst. Evol. Microbiol.">
        <title>The Global Catalogue of Microorganisms (GCM) 10K type strain sequencing project: providing services to taxonomists for standard genome sequencing and annotation.</title>
        <authorList>
            <consortium name="The Broad Institute Genomics Platform"/>
            <consortium name="The Broad Institute Genome Sequencing Center for Infectious Disease"/>
            <person name="Wu L."/>
            <person name="Ma J."/>
        </authorList>
    </citation>
    <scope>NUCLEOTIDE SEQUENCE [LARGE SCALE GENOMIC DNA]</scope>
    <source>
        <strain evidence="3">KCTC 33676</strain>
    </source>
</reference>
<keyword evidence="3" id="KW-1185">Reference proteome</keyword>
<evidence type="ECO:0000313" key="2">
    <source>
        <dbReference type="EMBL" id="MFD2671469.1"/>
    </source>
</evidence>
<accession>A0ABW5RA53</accession>